<keyword evidence="5" id="KW-1185">Reference proteome</keyword>
<name>A0A804Q593_MAIZE</name>
<dbReference type="PANTHER" id="PTHR15081">
    <property type="entry name" value="NUCLEAR AUTOANTIGENIC SPERM PROTEIN NASP -RELATED"/>
    <property type="match status" value="1"/>
</dbReference>
<protein>
    <submittedName>
        <fullName evidence="4">Uncharacterized protein</fullName>
    </submittedName>
</protein>
<keyword evidence="2" id="KW-0802">TPR repeat</keyword>
<evidence type="ECO:0000256" key="3">
    <source>
        <dbReference type="SAM" id="MobiDB-lite"/>
    </source>
</evidence>
<evidence type="ECO:0000256" key="2">
    <source>
        <dbReference type="ARBA" id="ARBA00022803"/>
    </source>
</evidence>
<evidence type="ECO:0000313" key="5">
    <source>
        <dbReference type="Proteomes" id="UP000007305"/>
    </source>
</evidence>
<sequence>MASSSENTVGGGGVQGHRRRTRSPLVGQKSNGKYQENGNGEVEKDDDEEDIDEKIGDEEDNDLDLSWKMLDIARTIVEKSQENTIEKVKKYSGLAEVATERGHA</sequence>
<keyword evidence="1" id="KW-0677">Repeat</keyword>
<evidence type="ECO:0000256" key="1">
    <source>
        <dbReference type="ARBA" id="ARBA00022737"/>
    </source>
</evidence>
<dbReference type="GeneID" id="103631912"/>
<dbReference type="PANTHER" id="PTHR15081:SF1">
    <property type="entry name" value="NUCLEAR AUTOANTIGENIC SPERM PROTEIN"/>
    <property type="match status" value="1"/>
</dbReference>
<dbReference type="InterPro" id="IPR051730">
    <property type="entry name" value="NASP-like"/>
</dbReference>
<reference evidence="4" key="2">
    <citation type="submission" date="2019-07" db="EMBL/GenBank/DDBJ databases">
        <authorList>
            <person name="Seetharam A."/>
            <person name="Woodhouse M."/>
            <person name="Cannon E."/>
        </authorList>
    </citation>
    <scope>NUCLEOTIDE SEQUENCE [LARGE SCALE GENOMIC DNA]</scope>
    <source>
        <strain evidence="4">cv. B73</strain>
    </source>
</reference>
<proteinExistence type="predicted"/>
<reference evidence="4" key="3">
    <citation type="submission" date="2021-05" db="UniProtKB">
        <authorList>
            <consortium name="EnsemblPlants"/>
        </authorList>
    </citation>
    <scope>IDENTIFICATION</scope>
    <source>
        <strain evidence="4">cv. B73</strain>
    </source>
</reference>
<dbReference type="KEGG" id="zma:103631912"/>
<dbReference type="InParanoid" id="A0A804Q593"/>
<accession>A0A804Q593</accession>
<gene>
    <name evidence="4" type="primary">LOC103631912</name>
</gene>
<evidence type="ECO:0000313" key="4">
    <source>
        <dbReference type="EnsemblPlants" id="Zm00001eb299150_P001"/>
    </source>
</evidence>
<dbReference type="EnsemblPlants" id="Zm00001eb299150_T001">
    <property type="protein sequence ID" value="Zm00001eb299150_P001"/>
    <property type="gene ID" value="Zm00001eb299150"/>
</dbReference>
<dbReference type="Proteomes" id="UP000007305">
    <property type="component" value="Chromosome 7"/>
</dbReference>
<dbReference type="AlphaFoldDB" id="A0A804Q593"/>
<organism evidence="4 5">
    <name type="scientific">Zea mays</name>
    <name type="common">Maize</name>
    <dbReference type="NCBI Taxonomy" id="4577"/>
    <lineage>
        <taxon>Eukaryota</taxon>
        <taxon>Viridiplantae</taxon>
        <taxon>Streptophyta</taxon>
        <taxon>Embryophyta</taxon>
        <taxon>Tracheophyta</taxon>
        <taxon>Spermatophyta</taxon>
        <taxon>Magnoliopsida</taxon>
        <taxon>Liliopsida</taxon>
        <taxon>Poales</taxon>
        <taxon>Poaceae</taxon>
        <taxon>PACMAD clade</taxon>
        <taxon>Panicoideae</taxon>
        <taxon>Andropogonodae</taxon>
        <taxon>Andropogoneae</taxon>
        <taxon>Tripsacinae</taxon>
        <taxon>Zea</taxon>
    </lineage>
</organism>
<reference evidence="5" key="1">
    <citation type="submission" date="2015-12" db="EMBL/GenBank/DDBJ databases">
        <title>Update maize B73 reference genome by single molecule sequencing technologies.</title>
        <authorList>
            <consortium name="Maize Genome Sequencing Project"/>
            <person name="Ware D."/>
        </authorList>
    </citation>
    <scope>NUCLEOTIDE SEQUENCE [LARGE SCALE GENOMIC DNA]</scope>
    <source>
        <strain evidence="5">cv. B73</strain>
    </source>
</reference>
<feature type="region of interest" description="Disordered" evidence="3">
    <location>
        <begin position="1"/>
        <end position="62"/>
    </location>
</feature>
<dbReference type="Gramene" id="Zm00001eb299150_T001">
    <property type="protein sequence ID" value="Zm00001eb299150_P001"/>
    <property type="gene ID" value="Zm00001eb299150"/>
</dbReference>
<dbReference type="RefSeq" id="XP_035816682.1">
    <property type="nucleotide sequence ID" value="XM_035960789.1"/>
</dbReference>
<dbReference type="OrthoDB" id="2004694at2759"/>
<feature type="compositionally biased region" description="Acidic residues" evidence="3">
    <location>
        <begin position="43"/>
        <end position="62"/>
    </location>
</feature>